<keyword evidence="4" id="KW-1185">Reference proteome</keyword>
<dbReference type="Pfam" id="PF07746">
    <property type="entry name" value="LigA"/>
    <property type="match status" value="1"/>
</dbReference>
<evidence type="ECO:0000256" key="1">
    <source>
        <dbReference type="SAM" id="MobiDB-lite"/>
    </source>
</evidence>
<dbReference type="CDD" id="cd07924">
    <property type="entry name" value="PCA_45_Doxase_A"/>
    <property type="match status" value="1"/>
</dbReference>
<reference evidence="3" key="1">
    <citation type="journal article" date="2014" name="Int. J. Syst. Evol. Microbiol.">
        <title>Complete genome sequence of Corynebacterium casei LMG S-19264T (=DSM 44701T), isolated from a smear-ripened cheese.</title>
        <authorList>
            <consortium name="US DOE Joint Genome Institute (JGI-PGF)"/>
            <person name="Walter F."/>
            <person name="Albersmeier A."/>
            <person name="Kalinowski J."/>
            <person name="Ruckert C."/>
        </authorList>
    </citation>
    <scope>NUCLEOTIDE SEQUENCE</scope>
    <source>
        <strain evidence="3">CGMCC 1.15322</strain>
    </source>
</reference>
<dbReference type="RefSeq" id="WP_188709201.1">
    <property type="nucleotide sequence ID" value="NZ_BMIG01000011.1"/>
</dbReference>
<dbReference type="Gene3D" id="1.10.700.10">
    <property type="entry name" value="Dioxygenase LigAB, LigA subunit"/>
    <property type="match status" value="1"/>
</dbReference>
<dbReference type="SUPFAM" id="SSF48076">
    <property type="entry name" value="LigA subunit of an aromatic-ring-opening dioxygenase LigAB"/>
    <property type="match status" value="1"/>
</dbReference>
<dbReference type="InterPro" id="IPR011986">
    <property type="entry name" value="Xdiol_dOase_LigA"/>
</dbReference>
<comment type="caution">
    <text evidence="3">The sequence shown here is derived from an EMBL/GenBank/DDBJ whole genome shotgun (WGS) entry which is preliminary data.</text>
</comment>
<dbReference type="InterPro" id="IPR036622">
    <property type="entry name" value="LigA_sf"/>
</dbReference>
<protein>
    <recommendedName>
        <fullName evidence="2">Extradiol ring-cleavage dioxygenase LigAB LigA subunit domain-containing protein</fullName>
    </recommendedName>
</protein>
<name>A0A916SLL2_9BURK</name>
<accession>A0A916SLL2</accession>
<dbReference type="Proteomes" id="UP000620596">
    <property type="component" value="Unassembled WGS sequence"/>
</dbReference>
<organism evidence="3 4">
    <name type="scientific">Polaromonas eurypsychrophila</name>
    <dbReference type="NCBI Taxonomy" id="1614635"/>
    <lineage>
        <taxon>Bacteria</taxon>
        <taxon>Pseudomonadati</taxon>
        <taxon>Pseudomonadota</taxon>
        <taxon>Betaproteobacteria</taxon>
        <taxon>Burkholderiales</taxon>
        <taxon>Comamonadaceae</taxon>
        <taxon>Polaromonas</taxon>
    </lineage>
</organism>
<dbReference type="EMBL" id="BMIG01000011">
    <property type="protein sequence ID" value="GGB06051.1"/>
    <property type="molecule type" value="Genomic_DNA"/>
</dbReference>
<evidence type="ECO:0000313" key="4">
    <source>
        <dbReference type="Proteomes" id="UP000620596"/>
    </source>
</evidence>
<feature type="region of interest" description="Disordered" evidence="1">
    <location>
        <begin position="115"/>
        <end position="147"/>
    </location>
</feature>
<evidence type="ECO:0000313" key="3">
    <source>
        <dbReference type="EMBL" id="GGB06051.1"/>
    </source>
</evidence>
<gene>
    <name evidence="3" type="ORF">GCM10011496_28680</name>
</gene>
<feature type="domain" description="Extradiol ring-cleavage dioxygenase LigAB LigA subunit" evidence="2">
    <location>
        <begin position="27"/>
        <end position="112"/>
    </location>
</feature>
<sequence length="147" mass="16334">MPLDKPYLDVPGTTIFDAEQSRLGYHLNQFCMSLMKAANRERFKADERAYLDEWAMTEEQKQAVLARDLNRCIKAGGNIYFLAKIGATDGKSFQQMAGSMTGMTEEEYRDMMIGGGRSAEGNRVLGEDGTAQAHRQPQGRAGQKTTS</sequence>
<reference evidence="3" key="2">
    <citation type="submission" date="2020-09" db="EMBL/GenBank/DDBJ databases">
        <authorList>
            <person name="Sun Q."/>
            <person name="Zhou Y."/>
        </authorList>
    </citation>
    <scope>NUCLEOTIDE SEQUENCE</scope>
    <source>
        <strain evidence="3">CGMCC 1.15322</strain>
    </source>
</reference>
<dbReference type="NCBIfam" id="TIGR02792">
    <property type="entry name" value="PCA_ligA"/>
    <property type="match status" value="1"/>
</dbReference>
<dbReference type="NCBIfam" id="NF009917">
    <property type="entry name" value="PRK13377.1"/>
    <property type="match status" value="1"/>
</dbReference>
<evidence type="ECO:0000259" key="2">
    <source>
        <dbReference type="Pfam" id="PF07746"/>
    </source>
</evidence>
<dbReference type="AlphaFoldDB" id="A0A916SLL2"/>
<proteinExistence type="predicted"/>
<dbReference type="InterPro" id="IPR014159">
    <property type="entry name" value="PCA_LigA"/>
</dbReference>